<dbReference type="Pfam" id="PF03399">
    <property type="entry name" value="SAC3_GANP"/>
    <property type="match status" value="1"/>
</dbReference>
<feature type="region of interest" description="Disordered" evidence="2">
    <location>
        <begin position="574"/>
        <end position="651"/>
    </location>
</feature>
<evidence type="ECO:0000256" key="1">
    <source>
        <dbReference type="ARBA" id="ARBA00038443"/>
    </source>
</evidence>
<dbReference type="InterPro" id="IPR045107">
    <property type="entry name" value="SAC3/GANP/THP3"/>
</dbReference>
<feature type="compositionally biased region" description="Basic and acidic residues" evidence="2">
    <location>
        <begin position="38"/>
        <end position="50"/>
    </location>
</feature>
<dbReference type="EMBL" id="GDHC01012711">
    <property type="protein sequence ID" value="JAQ05918.1"/>
    <property type="molecule type" value="Transcribed_RNA"/>
</dbReference>
<proteinExistence type="inferred from homology"/>
<dbReference type="PROSITE" id="PS50250">
    <property type="entry name" value="PCI"/>
    <property type="match status" value="1"/>
</dbReference>
<dbReference type="InterPro" id="IPR005062">
    <property type="entry name" value="SAC3/GANP/THP3_conserved"/>
</dbReference>
<dbReference type="PANTHER" id="PTHR12436:SF3">
    <property type="entry name" value="GERMINAL-CENTER ASSOCIATED NUCLEAR PROTEIN"/>
    <property type="match status" value="1"/>
</dbReference>
<accession>A0A146LCB7</accession>
<dbReference type="GO" id="GO:0006406">
    <property type="term" value="P:mRNA export from nucleus"/>
    <property type="evidence" value="ECO:0007669"/>
    <property type="project" value="TreeGrafter"/>
</dbReference>
<dbReference type="AlphaFoldDB" id="A0A146LCB7"/>
<gene>
    <name evidence="4" type="primary">Mcm3ap_1</name>
    <name evidence="4" type="ORF">g.89425</name>
</gene>
<feature type="compositionally biased region" description="Basic and acidic residues" evidence="2">
    <location>
        <begin position="608"/>
        <end position="617"/>
    </location>
</feature>
<evidence type="ECO:0000256" key="2">
    <source>
        <dbReference type="SAM" id="MobiDB-lite"/>
    </source>
</evidence>
<dbReference type="GO" id="GO:0070390">
    <property type="term" value="C:transcription export complex 2"/>
    <property type="evidence" value="ECO:0007669"/>
    <property type="project" value="TreeGrafter"/>
</dbReference>
<reference evidence="4" key="1">
    <citation type="journal article" date="2016" name="Gigascience">
        <title>De novo construction of an expanded transcriptome assembly for the western tarnished plant bug, Lygus hesperus.</title>
        <authorList>
            <person name="Tassone E.E."/>
            <person name="Geib S.M."/>
            <person name="Hall B."/>
            <person name="Fabrick J.A."/>
            <person name="Brent C.S."/>
            <person name="Hull J.J."/>
        </authorList>
    </citation>
    <scope>NUCLEOTIDE SEQUENCE</scope>
</reference>
<feature type="region of interest" description="Disordered" evidence="2">
    <location>
        <begin position="1"/>
        <end position="96"/>
    </location>
</feature>
<feature type="compositionally biased region" description="Basic and acidic residues" evidence="2">
    <location>
        <begin position="57"/>
        <end position="96"/>
    </location>
</feature>
<dbReference type="GO" id="GO:0005737">
    <property type="term" value="C:cytoplasm"/>
    <property type="evidence" value="ECO:0007669"/>
    <property type="project" value="TreeGrafter"/>
</dbReference>
<feature type="compositionally biased region" description="Low complexity" evidence="2">
    <location>
        <begin position="623"/>
        <end position="642"/>
    </location>
</feature>
<dbReference type="InterPro" id="IPR000717">
    <property type="entry name" value="PCI_dom"/>
</dbReference>
<dbReference type="PANTHER" id="PTHR12436">
    <property type="entry name" value="80 KDA MCM3-ASSOCIATED PROTEIN"/>
    <property type="match status" value="1"/>
</dbReference>
<evidence type="ECO:0000313" key="4">
    <source>
        <dbReference type="EMBL" id="JAQ05918.1"/>
    </source>
</evidence>
<name>A0A146LCB7_LYGHE</name>
<sequence length="1227" mass="140737">MDRELEEELNWFAEDPVPVVSPPQPLQKRSSGIRTKSSRHEGSKSKQRDIENEDSIGETKKSRRDDSPAEIRYSRHDDAAIDNRKPITEDQFSDNRKWKNEEAQGAKQFDLLGKSAKTAVEKLSILDERDKLMRINLEKNKSSTGKQSTKGVCPDMCPEKERILRDVRGIVALHEAFPDTNVMDHSRAVKEYARSSADQDEPLPHELRPVPVLRMTMDYLISEIICRLDNNEGENKGNWYDFCWGRLRAIRKDIIQQQFCDINTVTIVEECARFHICCFDRLWGSPKSVFDDKINSETLMNCLQSLMYMYKDLRKQGKSCPNEAEFRAYMVLLKLHSGFVLSEFQQFPLELQKSTRVREAVDIHTAYNNNMYSTYFMLLKKTSYLNACLMQRFFGHLRTRALEIIVKSHCPPNKTIKISLTYLAQTLKFDKADDCVKFCIDFGLLLNSDDASFSVSRNDFYLPEMMFTEKESSSLVVNKRIPVALGVLSNKDIPKVGRHEVHSSFTEDHFLKPGALDASDQEEKMLRDNVSRTIFKRKSVEEDDAVENKSSPVLHPEVLVSPVILSVDEEPIDIPEVDMSPDMPFDDDEEEIEQDPEVFNEEPIEDQESPRSEDRSTESSGHTSPSMVVTDDSDSDSYNTTDLESISGAESVSPLKQVTTPPFFTAKISHEQQKTPVPNKFTFSFPTDQSNFSKMSEPFKILSTQKSPETPEQKSFFKKPKTDPVRPSQKTKIENENNILMAKLKKKLSEKMKHVNAKKYANIWRKKVEKIKKARENEGLSLRHITVEEYIKLWGSAHTKYRGKTLDRLSKRKKTNIMVTALLHLNIIDQLDSRVKAVGDRIADILGHVSVKWADRFGNISQPQPVIWKLILSLPERIEDSSVFIAKLRLWCKTAFHSTISPKASVCFWKTKSGVPVFIHPVITEGVEEIEKSGKNFSAVVLVRAKGWESTQHTEKRLKTLMAMANTSVSLGILTLGNEMERIEIDKNDQEKCASVLQTYWNDTNDFVSTLMSLAKTHHMDNLKVQSLGFLIEISIEKLLDSLHQDQFLNEELGDRLTDPNFIIKLHNFLIDKLEEEISNCCSYSYYGLACELEPVMIKLKSAYDIFPANYQNLAAFKTALHSHMKGLKLSSIKWECSNSIELLAELRSYCDSMSCSHLLSKLVRMINPPDSDSGEVLVSYLKDIPWLPIVEILAKQRISKDAYPFKVVYREDKIKELTLNHWWLKL</sequence>
<dbReference type="Gene3D" id="1.25.40.990">
    <property type="match status" value="1"/>
</dbReference>
<feature type="compositionally biased region" description="Acidic residues" evidence="2">
    <location>
        <begin position="584"/>
        <end position="607"/>
    </location>
</feature>
<protein>
    <submittedName>
        <fullName evidence="4">MCM3-associated protein</fullName>
    </submittedName>
</protein>
<comment type="similarity">
    <text evidence="1">Belongs to the SAC3 family.</text>
</comment>
<feature type="domain" description="PCI" evidence="3">
    <location>
        <begin position="291"/>
        <end position="469"/>
    </location>
</feature>
<organism evidence="4">
    <name type="scientific">Lygus hesperus</name>
    <name type="common">Western plant bug</name>
    <dbReference type="NCBI Taxonomy" id="30085"/>
    <lineage>
        <taxon>Eukaryota</taxon>
        <taxon>Metazoa</taxon>
        <taxon>Ecdysozoa</taxon>
        <taxon>Arthropoda</taxon>
        <taxon>Hexapoda</taxon>
        <taxon>Insecta</taxon>
        <taxon>Pterygota</taxon>
        <taxon>Neoptera</taxon>
        <taxon>Paraneoptera</taxon>
        <taxon>Hemiptera</taxon>
        <taxon>Heteroptera</taxon>
        <taxon>Panheteroptera</taxon>
        <taxon>Cimicomorpha</taxon>
        <taxon>Miridae</taxon>
        <taxon>Mirini</taxon>
        <taxon>Lygus</taxon>
    </lineage>
</organism>
<evidence type="ECO:0000259" key="3">
    <source>
        <dbReference type="PROSITE" id="PS50250"/>
    </source>
</evidence>
<feature type="region of interest" description="Disordered" evidence="2">
    <location>
        <begin position="704"/>
        <end position="730"/>
    </location>
</feature>